<evidence type="ECO:0000256" key="2">
    <source>
        <dbReference type="ARBA" id="ARBA00023027"/>
    </source>
</evidence>
<dbReference type="Gene3D" id="3.40.50.720">
    <property type="entry name" value="NAD(P)-binding Rossmann-like Domain"/>
    <property type="match status" value="1"/>
</dbReference>
<evidence type="ECO:0000259" key="4">
    <source>
        <dbReference type="Pfam" id="PF08125"/>
    </source>
</evidence>
<dbReference type="GO" id="GO:0005829">
    <property type="term" value="C:cytosol"/>
    <property type="evidence" value="ECO:0007669"/>
    <property type="project" value="TreeGrafter"/>
</dbReference>
<dbReference type="InterPro" id="IPR013131">
    <property type="entry name" value="Mannitol_DH_N"/>
</dbReference>
<dbReference type="PANTHER" id="PTHR30524:SF0">
    <property type="entry name" value="ALTRONATE OXIDOREDUCTASE-RELATED"/>
    <property type="match status" value="1"/>
</dbReference>
<keyword evidence="1" id="KW-0560">Oxidoreductase</keyword>
<dbReference type="RefSeq" id="WP_169605611.1">
    <property type="nucleotide sequence ID" value="NZ_CP051682.1"/>
</dbReference>
<feature type="domain" description="Mannitol dehydrogenase N-terminal" evidence="3">
    <location>
        <begin position="29"/>
        <end position="268"/>
    </location>
</feature>
<dbReference type="PANTHER" id="PTHR30524">
    <property type="entry name" value="MANNITOL-1-PHOSPHATE 5-DEHYDROGENASE"/>
    <property type="match status" value="1"/>
</dbReference>
<organism evidence="5 6">
    <name type="scientific">Mucilaginibacter robiniae</name>
    <dbReference type="NCBI Taxonomy" id="2728022"/>
    <lineage>
        <taxon>Bacteria</taxon>
        <taxon>Pseudomonadati</taxon>
        <taxon>Bacteroidota</taxon>
        <taxon>Sphingobacteriia</taxon>
        <taxon>Sphingobacteriales</taxon>
        <taxon>Sphingobacteriaceae</taxon>
        <taxon>Mucilaginibacter</taxon>
    </lineage>
</organism>
<dbReference type="InterPro" id="IPR008927">
    <property type="entry name" value="6-PGluconate_DH-like_C_sf"/>
</dbReference>
<dbReference type="GO" id="GO:0019592">
    <property type="term" value="P:mannitol catabolic process"/>
    <property type="evidence" value="ECO:0007669"/>
    <property type="project" value="TreeGrafter"/>
</dbReference>
<dbReference type="AlphaFoldDB" id="A0A7L5E194"/>
<evidence type="ECO:0000256" key="1">
    <source>
        <dbReference type="ARBA" id="ARBA00023002"/>
    </source>
</evidence>
<feature type="domain" description="Mannitol dehydrogenase C-terminal" evidence="4">
    <location>
        <begin position="284"/>
        <end position="486"/>
    </location>
</feature>
<evidence type="ECO:0000313" key="5">
    <source>
        <dbReference type="EMBL" id="QJD94593.1"/>
    </source>
</evidence>
<evidence type="ECO:0000313" key="6">
    <source>
        <dbReference type="Proteomes" id="UP000503278"/>
    </source>
</evidence>
<dbReference type="SUPFAM" id="SSF51735">
    <property type="entry name" value="NAD(P)-binding Rossmann-fold domains"/>
    <property type="match status" value="1"/>
</dbReference>
<dbReference type="KEGG" id="mrob:HH214_01240"/>
<dbReference type="InterPro" id="IPR013328">
    <property type="entry name" value="6PGD_dom2"/>
</dbReference>
<dbReference type="GO" id="GO:0008926">
    <property type="term" value="F:mannitol-1-phosphate 5-dehydrogenase activity"/>
    <property type="evidence" value="ECO:0007669"/>
    <property type="project" value="TreeGrafter"/>
</dbReference>
<dbReference type="EMBL" id="CP051682">
    <property type="protein sequence ID" value="QJD94593.1"/>
    <property type="molecule type" value="Genomic_DNA"/>
</dbReference>
<dbReference type="InterPro" id="IPR036291">
    <property type="entry name" value="NAD(P)-bd_dom_sf"/>
</dbReference>
<gene>
    <name evidence="5" type="ORF">HH214_01240</name>
</gene>
<dbReference type="NCBIfam" id="NF002969">
    <property type="entry name" value="PRK03643.1"/>
    <property type="match status" value="1"/>
</dbReference>
<dbReference type="Pfam" id="PF01232">
    <property type="entry name" value="Mannitol_dh"/>
    <property type="match status" value="1"/>
</dbReference>
<keyword evidence="2" id="KW-0520">NAD</keyword>
<dbReference type="Pfam" id="PF08125">
    <property type="entry name" value="Mannitol_dh_C"/>
    <property type="match status" value="1"/>
</dbReference>
<sequence>MILSQYNLNKIQASDITLPDESIFELPEKVLQFGTGVLLRGLPDYYIDKANRNGIFNGRVVVVKSTDTGSAGPFDKQDGLYTLYMKGINNGTPVNEQVVCSAISRVLSAGTDWETILQVAHNPELQLIISNTTEVGIQLVQDDIRKHPPVSYPGKLLAILYERYKAFGGKPDSGLIIVPTELIVDNGKKLEAIVLELAHLNKLEPAFMDWLEENNRFCNSLVDRIVPGKPDATLEKQLQEESGYEDDLRTMSETYSLWAIEGDEKVAQILSFSKADQGVVIVPDIELYRELKLRLLNGTHTLSCAVAFLSGFRTVKEAMDNSAFSEFITQIMLKEIAPAIPYQVNYNQAAEFAAQVLDRFRNPNIEHQWISISAQYSAKMGMRVVPLLLNHYKLHSSVPQRIALGFAAFLRFMKTEQNAEGKFIGHVNGAEYTVTDSQAETFCKVWQNDDIKEIVNTVLKDKNLWNADLSVLPGFAEAVAQKLESLIAQGTRVLLEEGVNV</sequence>
<dbReference type="InterPro" id="IPR013118">
    <property type="entry name" value="Mannitol_DH_C"/>
</dbReference>
<dbReference type="SUPFAM" id="SSF48179">
    <property type="entry name" value="6-phosphogluconate dehydrogenase C-terminal domain-like"/>
    <property type="match status" value="1"/>
</dbReference>
<protein>
    <submittedName>
        <fullName evidence="5">Tagaturonate reductase</fullName>
    </submittedName>
</protein>
<reference evidence="5 6" key="1">
    <citation type="submission" date="2020-04" db="EMBL/GenBank/DDBJ databases">
        <title>Genome sequencing of novel species.</title>
        <authorList>
            <person name="Heo J."/>
            <person name="Kim S.-J."/>
            <person name="Kim J.-S."/>
            <person name="Hong S.-B."/>
            <person name="Kwon S.-W."/>
        </authorList>
    </citation>
    <scope>NUCLEOTIDE SEQUENCE [LARGE SCALE GENOMIC DNA]</scope>
    <source>
        <strain evidence="5 6">F39-2</strain>
    </source>
</reference>
<name>A0A7L5E194_9SPHI</name>
<proteinExistence type="predicted"/>
<keyword evidence="6" id="KW-1185">Reference proteome</keyword>
<dbReference type="Proteomes" id="UP000503278">
    <property type="component" value="Chromosome"/>
</dbReference>
<dbReference type="Gene3D" id="1.10.1040.10">
    <property type="entry name" value="N-(1-d-carboxylethyl)-l-norvaline Dehydrogenase, domain 2"/>
    <property type="match status" value="1"/>
</dbReference>
<accession>A0A7L5E194</accession>
<evidence type="ECO:0000259" key="3">
    <source>
        <dbReference type="Pfam" id="PF01232"/>
    </source>
</evidence>